<proteinExistence type="predicted"/>
<dbReference type="Proteomes" id="UP000800038">
    <property type="component" value="Unassembled WGS sequence"/>
</dbReference>
<protein>
    <submittedName>
        <fullName evidence="2">Uncharacterized protein</fullName>
    </submittedName>
</protein>
<evidence type="ECO:0000313" key="2">
    <source>
        <dbReference type="EMBL" id="KAF1938337.1"/>
    </source>
</evidence>
<feature type="chain" id="PRO_5025608806" evidence="1">
    <location>
        <begin position="22"/>
        <end position="138"/>
    </location>
</feature>
<reference evidence="2" key="1">
    <citation type="journal article" date="2020" name="Stud. Mycol.">
        <title>101 Dothideomycetes genomes: a test case for predicting lifestyles and emergence of pathogens.</title>
        <authorList>
            <person name="Haridas S."/>
            <person name="Albert R."/>
            <person name="Binder M."/>
            <person name="Bloem J."/>
            <person name="Labutti K."/>
            <person name="Salamov A."/>
            <person name="Andreopoulos B."/>
            <person name="Baker S."/>
            <person name="Barry K."/>
            <person name="Bills G."/>
            <person name="Bluhm B."/>
            <person name="Cannon C."/>
            <person name="Castanera R."/>
            <person name="Culley D."/>
            <person name="Daum C."/>
            <person name="Ezra D."/>
            <person name="Gonzalez J."/>
            <person name="Henrissat B."/>
            <person name="Kuo A."/>
            <person name="Liang C."/>
            <person name="Lipzen A."/>
            <person name="Lutzoni F."/>
            <person name="Magnuson J."/>
            <person name="Mondo S."/>
            <person name="Nolan M."/>
            <person name="Ohm R."/>
            <person name="Pangilinan J."/>
            <person name="Park H.-J."/>
            <person name="Ramirez L."/>
            <person name="Alfaro M."/>
            <person name="Sun H."/>
            <person name="Tritt A."/>
            <person name="Yoshinaga Y."/>
            <person name="Zwiers L.-H."/>
            <person name="Turgeon B."/>
            <person name="Goodwin S."/>
            <person name="Spatafora J."/>
            <person name="Crous P."/>
            <person name="Grigoriev I."/>
        </authorList>
    </citation>
    <scope>NUCLEOTIDE SEQUENCE</scope>
    <source>
        <strain evidence="2">CBS 161.51</strain>
    </source>
</reference>
<keyword evidence="3" id="KW-1185">Reference proteome</keyword>
<gene>
    <name evidence="2" type="ORF">EJ02DRAFT_28134</name>
</gene>
<organism evidence="2 3">
    <name type="scientific">Clathrospora elynae</name>
    <dbReference type="NCBI Taxonomy" id="706981"/>
    <lineage>
        <taxon>Eukaryota</taxon>
        <taxon>Fungi</taxon>
        <taxon>Dikarya</taxon>
        <taxon>Ascomycota</taxon>
        <taxon>Pezizomycotina</taxon>
        <taxon>Dothideomycetes</taxon>
        <taxon>Pleosporomycetidae</taxon>
        <taxon>Pleosporales</taxon>
        <taxon>Diademaceae</taxon>
        <taxon>Clathrospora</taxon>
    </lineage>
</organism>
<dbReference type="EMBL" id="ML976108">
    <property type="protein sequence ID" value="KAF1938337.1"/>
    <property type="molecule type" value="Genomic_DNA"/>
</dbReference>
<feature type="signal peptide" evidence="1">
    <location>
        <begin position="1"/>
        <end position="21"/>
    </location>
</feature>
<sequence>MLLQQLPLIASLLLVTASASALPSLNRRNGLPGAYYTCTEPNFGGQCQWTAPNTGCHVSPPGGAGIASLGPDPGTSCRLYEDIECSGRTVMTVWFPGMNGGMPEFGAFRCTKEGGAKRDAVVKELEGGVVVGKVERLN</sequence>
<evidence type="ECO:0000313" key="3">
    <source>
        <dbReference type="Proteomes" id="UP000800038"/>
    </source>
</evidence>
<keyword evidence="1" id="KW-0732">Signal</keyword>
<evidence type="ECO:0000256" key="1">
    <source>
        <dbReference type="SAM" id="SignalP"/>
    </source>
</evidence>
<dbReference type="AlphaFoldDB" id="A0A6A5SM40"/>
<dbReference type="OrthoDB" id="2910287at2759"/>
<name>A0A6A5SM40_9PLEO</name>
<accession>A0A6A5SM40</accession>